<dbReference type="GO" id="GO:0019379">
    <property type="term" value="P:sulfate assimilation, phosphoadenylyl sulfate reduction by phosphoadenylyl-sulfate reductase (thioredoxin)"/>
    <property type="evidence" value="ECO:0007669"/>
    <property type="project" value="UniProtKB-UniRule"/>
</dbReference>
<dbReference type="PIRSF" id="PIRSF000857">
    <property type="entry name" value="PAPS_reductase"/>
    <property type="match status" value="1"/>
</dbReference>
<dbReference type="UniPathway" id="UPA00140">
    <property type="reaction ID" value="UER00206"/>
</dbReference>
<dbReference type="EMBL" id="SJTG01000001">
    <property type="protein sequence ID" value="TCI13174.1"/>
    <property type="molecule type" value="Genomic_DNA"/>
</dbReference>
<sequence length="240" mass="27737">MNRATLDKALHDERALMALNAWLGARTAEERVGWALEHAPGGHALTSSFGAQAAVSLHLLNQLRPHVPVILIDTGYLFPETYRFIDELSGRLDLNLRVFSETVSPAWMEARHGALWEEGVEGIDRYNQLRKVEPMRRALGELGIQTWFAGLRRGQSDSRARIDFIERRGARWKFHPIADWTDRDVGLYLQRHRLPYHPLWHQGYLSIGDTHTTRRWEPGMDPQETRFFGLKRECGLHDRV</sequence>
<dbReference type="NCBIfam" id="NF002537">
    <property type="entry name" value="PRK02090.1"/>
    <property type="match status" value="1"/>
</dbReference>
<dbReference type="NCBIfam" id="TIGR00434">
    <property type="entry name" value="cysH"/>
    <property type="match status" value="1"/>
</dbReference>
<feature type="active site" description="Nucleophile; cysteine thiosulfonate intermediate" evidence="3">
    <location>
        <position position="234"/>
    </location>
</feature>
<dbReference type="PANTHER" id="PTHR46509:SF1">
    <property type="entry name" value="PHOSPHOADENOSINE PHOSPHOSULFATE REDUCTASE"/>
    <property type="match status" value="1"/>
</dbReference>
<keyword evidence="2 3" id="KW-0560">Oxidoreductase</keyword>
<evidence type="ECO:0000256" key="1">
    <source>
        <dbReference type="ARBA" id="ARBA00009732"/>
    </source>
</evidence>
<dbReference type="SUPFAM" id="SSF52402">
    <property type="entry name" value="Adenine nucleotide alpha hydrolases-like"/>
    <property type="match status" value="1"/>
</dbReference>
<comment type="function">
    <text evidence="3">Catalyzes the formation of sulfite from phosphoadenosine 5'-phosphosulfate (PAPS) using thioredoxin as an electron donor.</text>
</comment>
<dbReference type="RefSeq" id="WP_131150044.1">
    <property type="nucleotide sequence ID" value="NZ_SJTG01000001.1"/>
</dbReference>
<accession>A0A4R0Z0L8</accession>
<comment type="pathway">
    <text evidence="3">Sulfur metabolism; hydrogen sulfide biosynthesis; sulfite from sulfate: step 3/3.</text>
</comment>
<evidence type="ECO:0000259" key="4">
    <source>
        <dbReference type="Pfam" id="PF01507"/>
    </source>
</evidence>
<dbReference type="NCBIfam" id="TIGR02057">
    <property type="entry name" value="PAPS_reductase"/>
    <property type="match status" value="1"/>
</dbReference>
<evidence type="ECO:0000313" key="6">
    <source>
        <dbReference type="Proteomes" id="UP000291822"/>
    </source>
</evidence>
<dbReference type="InterPro" id="IPR011800">
    <property type="entry name" value="PAPS_reductase_CysH"/>
</dbReference>
<dbReference type="InterPro" id="IPR004511">
    <property type="entry name" value="PAPS/APS_Rdtase"/>
</dbReference>
<comment type="caution">
    <text evidence="3">Lacks conserved residue(s) required for the propagation of feature annotation.</text>
</comment>
<dbReference type="CDD" id="cd23945">
    <property type="entry name" value="PAPS_reductase"/>
    <property type="match status" value="1"/>
</dbReference>
<comment type="catalytic activity">
    <reaction evidence="3">
        <text>[thioredoxin]-disulfide + sulfite + adenosine 3',5'-bisphosphate + 2 H(+) = [thioredoxin]-dithiol + 3'-phosphoadenylyl sulfate</text>
        <dbReference type="Rhea" id="RHEA:11724"/>
        <dbReference type="Rhea" id="RHEA-COMP:10698"/>
        <dbReference type="Rhea" id="RHEA-COMP:10700"/>
        <dbReference type="ChEBI" id="CHEBI:15378"/>
        <dbReference type="ChEBI" id="CHEBI:17359"/>
        <dbReference type="ChEBI" id="CHEBI:29950"/>
        <dbReference type="ChEBI" id="CHEBI:50058"/>
        <dbReference type="ChEBI" id="CHEBI:58339"/>
        <dbReference type="ChEBI" id="CHEBI:58343"/>
        <dbReference type="EC" id="1.8.4.8"/>
    </reaction>
</comment>
<dbReference type="InterPro" id="IPR014729">
    <property type="entry name" value="Rossmann-like_a/b/a_fold"/>
</dbReference>
<organism evidence="5 6">
    <name type="scientific">Dyella soli</name>
    <dbReference type="NCBI Taxonomy" id="522319"/>
    <lineage>
        <taxon>Bacteria</taxon>
        <taxon>Pseudomonadati</taxon>
        <taxon>Pseudomonadota</taxon>
        <taxon>Gammaproteobacteria</taxon>
        <taxon>Lysobacterales</taxon>
        <taxon>Rhodanobacteraceae</taxon>
        <taxon>Dyella</taxon>
    </lineage>
</organism>
<keyword evidence="3" id="KW-0963">Cytoplasm</keyword>
<comment type="similarity">
    <text evidence="1 3">Belongs to the PAPS reductase family. CysH subfamily.</text>
</comment>
<dbReference type="PANTHER" id="PTHR46509">
    <property type="entry name" value="PHOSPHOADENOSINE PHOSPHOSULFATE REDUCTASE"/>
    <property type="match status" value="1"/>
</dbReference>
<evidence type="ECO:0000313" key="5">
    <source>
        <dbReference type="EMBL" id="TCI13174.1"/>
    </source>
</evidence>
<comment type="subcellular location">
    <subcellularLocation>
        <location evidence="3">Cytoplasm</location>
    </subcellularLocation>
</comment>
<dbReference type="GO" id="GO:0005737">
    <property type="term" value="C:cytoplasm"/>
    <property type="evidence" value="ECO:0007669"/>
    <property type="project" value="UniProtKB-SubCell"/>
</dbReference>
<dbReference type="Pfam" id="PF01507">
    <property type="entry name" value="PAPS_reduct"/>
    <property type="match status" value="1"/>
</dbReference>
<proteinExistence type="inferred from homology"/>
<reference evidence="5 6" key="1">
    <citation type="submission" date="2019-02" db="EMBL/GenBank/DDBJ databases">
        <title>Dyella amyloliquefaciens sp. nov., isolated from forest soil.</title>
        <authorList>
            <person name="Gao Z.-H."/>
            <person name="Qiu L.-H."/>
        </authorList>
    </citation>
    <scope>NUCLEOTIDE SEQUENCE [LARGE SCALE GENOMIC DNA]</scope>
    <source>
        <strain evidence="5 6">KACC 12747</strain>
    </source>
</reference>
<dbReference type="Proteomes" id="UP000291822">
    <property type="component" value="Unassembled WGS sequence"/>
</dbReference>
<dbReference type="EC" id="1.8.4.8" evidence="3"/>
<comment type="caution">
    <text evidence="5">The sequence shown here is derived from an EMBL/GenBank/DDBJ whole genome shotgun (WGS) entry which is preliminary data.</text>
</comment>
<evidence type="ECO:0000256" key="2">
    <source>
        <dbReference type="ARBA" id="ARBA00023002"/>
    </source>
</evidence>
<keyword evidence="6" id="KW-1185">Reference proteome</keyword>
<feature type="domain" description="Phosphoadenosine phosphosulphate reductase" evidence="4">
    <location>
        <begin position="44"/>
        <end position="214"/>
    </location>
</feature>
<dbReference type="InterPro" id="IPR002500">
    <property type="entry name" value="PAPS_reduct_dom"/>
</dbReference>
<dbReference type="GO" id="GO:0004604">
    <property type="term" value="F:phosphoadenylyl-sulfate reductase (thioredoxin) activity"/>
    <property type="evidence" value="ECO:0007669"/>
    <property type="project" value="UniProtKB-UniRule"/>
</dbReference>
<dbReference type="AlphaFoldDB" id="A0A4R0Z0L8"/>
<protein>
    <recommendedName>
        <fullName evidence="3">Phosphoadenosine 5'-phosphosulfate reductase</fullName>
        <shortName evidence="3">PAPS reductase</shortName>
        <ecNumber evidence="3">1.8.4.8</ecNumber>
    </recommendedName>
    <alternativeName>
        <fullName evidence="3">3'-phosphoadenylylsulfate reductase</fullName>
    </alternativeName>
    <alternativeName>
        <fullName evidence="3">PAPS reductase, thioredoxin dependent</fullName>
    </alternativeName>
    <alternativeName>
        <fullName evidence="3">PAPS sulfotransferase</fullName>
    </alternativeName>
    <alternativeName>
        <fullName evidence="3">PAdoPS reductase</fullName>
    </alternativeName>
</protein>
<gene>
    <name evidence="3" type="primary">cysH</name>
    <name evidence="5" type="ORF">EZM97_07740</name>
</gene>
<dbReference type="HAMAP" id="MF_00063">
    <property type="entry name" value="CysH"/>
    <property type="match status" value="1"/>
</dbReference>
<evidence type="ECO:0000256" key="3">
    <source>
        <dbReference type="HAMAP-Rule" id="MF_00063"/>
    </source>
</evidence>
<dbReference type="Gene3D" id="3.40.50.620">
    <property type="entry name" value="HUPs"/>
    <property type="match status" value="1"/>
</dbReference>
<name>A0A4R0Z0L8_9GAMM</name>
<dbReference type="GO" id="GO:0070814">
    <property type="term" value="P:hydrogen sulfide biosynthetic process"/>
    <property type="evidence" value="ECO:0007669"/>
    <property type="project" value="UniProtKB-UniRule"/>
</dbReference>